<name>A0AB73M787_MYCCH</name>
<organism evidence="1 2">
    <name type="scientific">Mycobacteroides chelonae</name>
    <name type="common">Mycobacterium chelonae</name>
    <dbReference type="NCBI Taxonomy" id="1774"/>
    <lineage>
        <taxon>Bacteria</taxon>
        <taxon>Bacillati</taxon>
        <taxon>Actinomycetota</taxon>
        <taxon>Actinomycetes</taxon>
        <taxon>Mycobacteriales</taxon>
        <taxon>Mycobacteriaceae</taxon>
        <taxon>Mycobacteroides</taxon>
    </lineage>
</organism>
<evidence type="ECO:0008006" key="3">
    <source>
        <dbReference type="Google" id="ProtNLM"/>
    </source>
</evidence>
<sequence>MTEPTPAKVVICDDDPHRAAAWKSQIQNIPGIRAFDYDVIDGERLATEIKILSRRRDAARDTATDSGEYSVFDDADIAVLDYDLTPDKSMYDEFTDRDSSFEDLQRQLRGRTGELVAYLARSYSTVGYLVVVNQQAQDLSFDLTMQRFATSKADLNVTWESLVSPALWTGRTADGGLNAWSWPCLEQTPELWRRRLAAASLDAKVLDALGIDPIKERLAARQIDVLTDAPHVMSPDLADITFRDVVDSSLGLNPKDIQNDEKYRLRIAVSVVGRWLDHWIMPGQNVLIDEPHIAALFPSAHPTAAEEVDWKSAVAPDARIASPIADLTASVAGFHQRSVWPLSEVRTLARKQPLPPDPQYDLAFCEDVSAFRQVDECTEVETDVAGPFVQRFVRKLDGVRYYPLTRLYS</sequence>
<dbReference type="EMBL" id="MLHW01000001">
    <property type="protein sequence ID" value="OHT55679.1"/>
    <property type="molecule type" value="Genomic_DNA"/>
</dbReference>
<reference evidence="1 2" key="1">
    <citation type="submission" date="2016-10" db="EMBL/GenBank/DDBJ databases">
        <title>Evaluation of Human, Animal and Environmental Mycobacterium chelonae Isolates by Core Genome Phylogenomic Analysis, Targeted Gene Comparison, and Anti-microbial Susceptibility Patterns: A Tale of Mistaken Identities.</title>
        <authorList>
            <person name="Fogelson S.B."/>
            <person name="Camus A.C."/>
            <person name="Lorenz W."/>
            <person name="Vasireddy R."/>
            <person name="Vasireddy S."/>
            <person name="Smith T."/>
            <person name="Brown-Elliott B.A."/>
            <person name="Wallace R.J.Jr."/>
            <person name="Hasan N.A."/>
            <person name="Reischl U."/>
            <person name="Sanchez S."/>
        </authorList>
    </citation>
    <scope>NUCLEOTIDE SEQUENCE [LARGE SCALE GENOMIC DNA]</scope>
    <source>
        <strain evidence="1 2">42895</strain>
    </source>
</reference>
<evidence type="ECO:0000313" key="1">
    <source>
        <dbReference type="EMBL" id="OHT55679.1"/>
    </source>
</evidence>
<proteinExistence type="predicted"/>
<dbReference type="RefSeq" id="WP_070918443.1">
    <property type="nucleotide sequence ID" value="NZ_CP058976.1"/>
</dbReference>
<comment type="caution">
    <text evidence="1">The sequence shown here is derived from an EMBL/GenBank/DDBJ whole genome shotgun (WGS) entry which is preliminary data.</text>
</comment>
<evidence type="ECO:0000313" key="2">
    <source>
        <dbReference type="Proteomes" id="UP000180113"/>
    </source>
</evidence>
<dbReference type="AlphaFoldDB" id="A0AB73M787"/>
<dbReference type="Proteomes" id="UP000180113">
    <property type="component" value="Unassembled WGS sequence"/>
</dbReference>
<accession>A0AB73M787</accession>
<protein>
    <recommendedName>
        <fullName evidence="3">Response receiver domain-containing protein</fullName>
    </recommendedName>
</protein>
<gene>
    <name evidence="1" type="ORF">BKG62_06105</name>
</gene>